<dbReference type="InterPro" id="IPR038538">
    <property type="entry name" value="MTERF_sf"/>
</dbReference>
<comment type="caution">
    <text evidence="4">The sequence shown here is derived from an EMBL/GenBank/DDBJ whole genome shotgun (WGS) entry which is preliminary data.</text>
</comment>
<gene>
    <name evidence="4" type="ORF">POM88_022444</name>
</gene>
<dbReference type="EMBL" id="JAUIZM010000005">
    <property type="protein sequence ID" value="KAK1384709.1"/>
    <property type="molecule type" value="Genomic_DNA"/>
</dbReference>
<reference evidence="4" key="1">
    <citation type="submission" date="2023-02" db="EMBL/GenBank/DDBJ databases">
        <title>Genome of toxic invasive species Heracleum sosnowskyi carries increased number of genes despite the absence of recent whole-genome duplications.</title>
        <authorList>
            <person name="Schelkunov M."/>
            <person name="Shtratnikova V."/>
            <person name="Makarenko M."/>
            <person name="Klepikova A."/>
            <person name="Omelchenko D."/>
            <person name="Novikova G."/>
            <person name="Obukhova E."/>
            <person name="Bogdanov V."/>
            <person name="Penin A."/>
            <person name="Logacheva M."/>
        </authorList>
    </citation>
    <scope>NUCLEOTIDE SEQUENCE</scope>
    <source>
        <strain evidence="4">Hsosn_3</strain>
        <tissue evidence="4">Leaf</tissue>
    </source>
</reference>
<reference evidence="4" key="2">
    <citation type="submission" date="2023-05" db="EMBL/GenBank/DDBJ databases">
        <authorList>
            <person name="Schelkunov M.I."/>
        </authorList>
    </citation>
    <scope>NUCLEOTIDE SEQUENCE</scope>
    <source>
        <strain evidence="4">Hsosn_3</strain>
        <tissue evidence="4">Leaf</tissue>
    </source>
</reference>
<protein>
    <submittedName>
        <fullName evidence="4">Uncharacterized protein</fullName>
    </submittedName>
</protein>
<keyword evidence="5" id="KW-1185">Reference proteome</keyword>
<evidence type="ECO:0000256" key="2">
    <source>
        <dbReference type="ARBA" id="ARBA00022472"/>
    </source>
</evidence>
<keyword evidence="2" id="KW-0805">Transcription regulation</keyword>
<dbReference type="InterPro" id="IPR003690">
    <property type="entry name" value="MTERF"/>
</dbReference>
<dbReference type="AlphaFoldDB" id="A0AAD8MTN5"/>
<accession>A0AAD8MTN5</accession>
<dbReference type="GO" id="GO:0006353">
    <property type="term" value="P:DNA-templated transcription termination"/>
    <property type="evidence" value="ECO:0007669"/>
    <property type="project" value="UniProtKB-KW"/>
</dbReference>
<evidence type="ECO:0000313" key="4">
    <source>
        <dbReference type="EMBL" id="KAK1384709.1"/>
    </source>
</evidence>
<dbReference type="PANTHER" id="PTHR13068:SF166">
    <property type="entry name" value="TRANSCRIPTION TERMINATION FACTOR MTERF15, MITOCHONDRIAL-LIKE"/>
    <property type="match status" value="1"/>
</dbReference>
<sequence>MLKNNNAIAITCLKSTHLCFLNSTHRYLSQNVSSKLTSIKALFKNYGFSDTQVSKLIKKYPSVLSLKIGTAKPKLDYLHSYGFTPNDLCKVLEADLNILRRSLVNRIIPSCELLKSFLKDNASVIVAVKRNARVLRNDISKTVIPNVELLLNLGVPKYRILVMLRDQTGNLIQPTEKLKAIIEEITELGFRPEKRSFLDAIHLFSGLSKSTRDRKWDLYRQWGWSDDEILSAVRKQPFIMATSEEKIERVMDFLVNKMGWGVSQVSYRPLTVMHSLENWTMPRCLVVKFLLSKGVLKENLALSSFIGLSGEKFRERFVDGFSENFPEVITLYGVAEDNTQKFSRKSLKLTTKAIGNVVKIDELERVFEIDYQLGKDISKTVRPNVEFLLNLGVPEYRILVMLRDQTGNFVQSTEKFKDVIEKIMNWGFDPEKKSFLDAIHMFATLSKSTRDQKWDLYRRWGWSDDEIISAVRKQPFIMTTSEEKIERVMDFLVNEMGWDVQQVSSCPHAIMHSLEKWTIPRCLVVQFLLSKNVLKKNLALISFIKLQEGKFRVRYVDKFCVEFPQVLNLYDIT</sequence>
<dbReference type="PANTHER" id="PTHR13068">
    <property type="entry name" value="CGI-12 PROTEIN-RELATED"/>
    <property type="match status" value="1"/>
</dbReference>
<evidence type="ECO:0000256" key="1">
    <source>
        <dbReference type="ARBA" id="ARBA00007692"/>
    </source>
</evidence>
<evidence type="ECO:0000313" key="5">
    <source>
        <dbReference type="Proteomes" id="UP001237642"/>
    </source>
</evidence>
<dbReference type="SMART" id="SM00733">
    <property type="entry name" value="Mterf"/>
    <property type="match status" value="7"/>
</dbReference>
<organism evidence="4 5">
    <name type="scientific">Heracleum sosnowskyi</name>
    <dbReference type="NCBI Taxonomy" id="360622"/>
    <lineage>
        <taxon>Eukaryota</taxon>
        <taxon>Viridiplantae</taxon>
        <taxon>Streptophyta</taxon>
        <taxon>Embryophyta</taxon>
        <taxon>Tracheophyta</taxon>
        <taxon>Spermatophyta</taxon>
        <taxon>Magnoliopsida</taxon>
        <taxon>eudicotyledons</taxon>
        <taxon>Gunneridae</taxon>
        <taxon>Pentapetalae</taxon>
        <taxon>asterids</taxon>
        <taxon>campanulids</taxon>
        <taxon>Apiales</taxon>
        <taxon>Apiaceae</taxon>
        <taxon>Apioideae</taxon>
        <taxon>apioid superclade</taxon>
        <taxon>Tordylieae</taxon>
        <taxon>Tordyliinae</taxon>
        <taxon>Heracleum</taxon>
    </lineage>
</organism>
<keyword evidence="2" id="KW-0806">Transcription termination</keyword>
<keyword evidence="3" id="KW-0809">Transit peptide</keyword>
<proteinExistence type="inferred from homology"/>
<keyword evidence="2" id="KW-0804">Transcription</keyword>
<comment type="similarity">
    <text evidence="1">Belongs to the mTERF family.</text>
</comment>
<dbReference type="Gene3D" id="1.25.70.10">
    <property type="entry name" value="Transcription termination factor 3, mitochondrial"/>
    <property type="match status" value="2"/>
</dbReference>
<dbReference type="Proteomes" id="UP001237642">
    <property type="component" value="Unassembled WGS sequence"/>
</dbReference>
<evidence type="ECO:0000256" key="3">
    <source>
        <dbReference type="ARBA" id="ARBA00022946"/>
    </source>
</evidence>
<dbReference type="FunFam" id="1.25.70.10:FF:000001">
    <property type="entry name" value="Mitochondrial transcription termination factor-like"/>
    <property type="match status" value="2"/>
</dbReference>
<name>A0AAD8MTN5_9APIA</name>
<dbReference type="GO" id="GO:0003676">
    <property type="term" value="F:nucleic acid binding"/>
    <property type="evidence" value="ECO:0007669"/>
    <property type="project" value="InterPro"/>
</dbReference>
<dbReference type="Pfam" id="PF02536">
    <property type="entry name" value="mTERF"/>
    <property type="match status" value="3"/>
</dbReference>